<evidence type="ECO:0000313" key="5">
    <source>
        <dbReference type="Proteomes" id="UP001142055"/>
    </source>
</evidence>
<keyword evidence="3" id="KW-0732">Signal</keyword>
<proteinExistence type="predicted"/>
<feature type="chain" id="PRO_5040135178" evidence="3">
    <location>
        <begin position="20"/>
        <end position="589"/>
    </location>
</feature>
<accession>A0A9Q0MGL0</accession>
<dbReference type="Proteomes" id="UP001142055">
    <property type="component" value="Chromosome 1"/>
</dbReference>
<evidence type="ECO:0000256" key="3">
    <source>
        <dbReference type="SAM" id="SignalP"/>
    </source>
</evidence>
<protein>
    <submittedName>
        <fullName evidence="4">Uncharacterized protein</fullName>
    </submittedName>
</protein>
<evidence type="ECO:0000313" key="4">
    <source>
        <dbReference type="EMBL" id="KAJ6225633.1"/>
    </source>
</evidence>
<evidence type="ECO:0000256" key="1">
    <source>
        <dbReference type="SAM" id="MobiDB-lite"/>
    </source>
</evidence>
<name>A0A9Q0MGL0_BLOTA</name>
<comment type="caution">
    <text evidence="4">The sequence shown here is derived from an EMBL/GenBank/DDBJ whole genome shotgun (WGS) entry which is preliminary data.</text>
</comment>
<feature type="transmembrane region" description="Helical" evidence="2">
    <location>
        <begin position="481"/>
        <end position="506"/>
    </location>
</feature>
<reference evidence="4" key="1">
    <citation type="submission" date="2022-12" db="EMBL/GenBank/DDBJ databases">
        <title>Genome assemblies of Blomia tropicalis.</title>
        <authorList>
            <person name="Cui Y."/>
        </authorList>
    </citation>
    <scope>NUCLEOTIDE SEQUENCE</scope>
    <source>
        <tissue evidence="4">Adult mites</tissue>
    </source>
</reference>
<evidence type="ECO:0000256" key="2">
    <source>
        <dbReference type="SAM" id="Phobius"/>
    </source>
</evidence>
<feature type="signal peptide" evidence="3">
    <location>
        <begin position="1"/>
        <end position="19"/>
    </location>
</feature>
<keyword evidence="2" id="KW-0472">Membrane</keyword>
<gene>
    <name evidence="4" type="ORF">RDWZM_004178</name>
</gene>
<dbReference type="AlphaFoldDB" id="A0A9Q0MGL0"/>
<sequence>MKLFTVLVVTASLFSIVVTSSDGVIAVNNSTEKSSLKLETGINAAELHTTTTTESVKSVIPTLNSDLKKNNNLHRIPVYQNRNSAVPLINKLESQIDSHENYHHNTASKDLSHSDHTEKNGLEKLEDGTKLKLNELHQIPVYDDRNTQINTINKLESDKVENNGSSPIELPISSRCPQIVSSSLDVSHLVENKAKQRGCRFFIMHELANRNKISPETEQLTWNERLDQILEECFKTCSLAYDNGTSLNNACADGCSKTATVTKNVVELANDGLEREDESGQPAIHRSVSIIIPIQPIEPSMDSSSNDDISSEQLPSMMPNAIKMMFQMMHQMAERARQSMLDSNDSEMSFQPSDNSISISRSMSVLMTKDKDGHSKMVVLHSLPNVHIRRFQMGPNGLLGEDQASRHYPEMIESRRHLSNPNLYEADDSDILDNDGFRLKLSGHLSNARNNFQRDGQNLQEETVIPTYYYRTRLCYYLPRLFYLTLTILVLYLVFWLCCAVPAAVFSRSQRNLPAVPTIATLSNGGTRSKYFFTKNQKYFQLNNKRNSTTSLPPPYPGVEENGSCAEPLSEKQPIPSGGIEIKLSSDKN</sequence>
<organism evidence="4 5">
    <name type="scientific">Blomia tropicalis</name>
    <name type="common">Mite</name>
    <dbReference type="NCBI Taxonomy" id="40697"/>
    <lineage>
        <taxon>Eukaryota</taxon>
        <taxon>Metazoa</taxon>
        <taxon>Ecdysozoa</taxon>
        <taxon>Arthropoda</taxon>
        <taxon>Chelicerata</taxon>
        <taxon>Arachnida</taxon>
        <taxon>Acari</taxon>
        <taxon>Acariformes</taxon>
        <taxon>Sarcoptiformes</taxon>
        <taxon>Astigmata</taxon>
        <taxon>Glycyphagoidea</taxon>
        <taxon>Echimyopodidae</taxon>
        <taxon>Blomia</taxon>
    </lineage>
</organism>
<keyword evidence="2" id="KW-1133">Transmembrane helix</keyword>
<keyword evidence="2" id="KW-0812">Transmembrane</keyword>
<keyword evidence="5" id="KW-1185">Reference proteome</keyword>
<feature type="region of interest" description="Disordered" evidence="1">
    <location>
        <begin position="544"/>
        <end position="589"/>
    </location>
</feature>
<dbReference type="EMBL" id="JAPWDV010000001">
    <property type="protein sequence ID" value="KAJ6225633.1"/>
    <property type="molecule type" value="Genomic_DNA"/>
</dbReference>